<organism evidence="4 5">
    <name type="scientific">Gryllotalpicola daejeonensis</name>
    <dbReference type="NCBI Taxonomy" id="993087"/>
    <lineage>
        <taxon>Bacteria</taxon>
        <taxon>Bacillati</taxon>
        <taxon>Actinomycetota</taxon>
        <taxon>Actinomycetes</taxon>
        <taxon>Micrococcales</taxon>
        <taxon>Microbacteriaceae</taxon>
        <taxon>Gryllotalpicola</taxon>
    </lineage>
</organism>
<accession>A0ABP7ZDN5</accession>
<evidence type="ECO:0000313" key="5">
    <source>
        <dbReference type="Proteomes" id="UP001415169"/>
    </source>
</evidence>
<gene>
    <name evidence="4" type="ORF">GCM10022286_02290</name>
</gene>
<dbReference type="InterPro" id="IPR016181">
    <property type="entry name" value="Acyl_CoA_acyltransferase"/>
</dbReference>
<dbReference type="Proteomes" id="UP001415169">
    <property type="component" value="Unassembled WGS sequence"/>
</dbReference>
<evidence type="ECO:0000313" key="4">
    <source>
        <dbReference type="EMBL" id="GAA4154556.1"/>
    </source>
</evidence>
<dbReference type="InterPro" id="IPR051016">
    <property type="entry name" value="Diverse_Substrate_AcTransf"/>
</dbReference>
<keyword evidence="2" id="KW-0012">Acyltransferase</keyword>
<feature type="domain" description="N-acetyltransferase" evidence="3">
    <location>
        <begin position="15"/>
        <end position="172"/>
    </location>
</feature>
<evidence type="ECO:0000256" key="2">
    <source>
        <dbReference type="ARBA" id="ARBA00023315"/>
    </source>
</evidence>
<comment type="caution">
    <text evidence="4">The sequence shown here is derived from an EMBL/GenBank/DDBJ whole genome shotgun (WGS) entry which is preliminary data.</text>
</comment>
<dbReference type="CDD" id="cd04301">
    <property type="entry name" value="NAT_SF"/>
    <property type="match status" value="1"/>
</dbReference>
<proteinExistence type="predicted"/>
<dbReference type="PANTHER" id="PTHR10545:SF29">
    <property type="entry name" value="GH14572P-RELATED"/>
    <property type="match status" value="1"/>
</dbReference>
<dbReference type="Pfam" id="PF00583">
    <property type="entry name" value="Acetyltransf_1"/>
    <property type="match status" value="1"/>
</dbReference>
<keyword evidence="1" id="KW-0808">Transferase</keyword>
<dbReference type="Gene3D" id="3.40.630.30">
    <property type="match status" value="1"/>
</dbReference>
<keyword evidence="5" id="KW-1185">Reference proteome</keyword>
<dbReference type="EMBL" id="BAABBV010000001">
    <property type="protein sequence ID" value="GAA4154556.1"/>
    <property type="molecule type" value="Genomic_DNA"/>
</dbReference>
<reference evidence="4" key="2">
    <citation type="submission" date="2023-12" db="EMBL/GenBank/DDBJ databases">
        <authorList>
            <person name="Sun Q."/>
            <person name="Inoue M."/>
        </authorList>
    </citation>
    <scope>NUCLEOTIDE SEQUENCE</scope>
    <source>
        <strain evidence="4">JCM 17590</strain>
    </source>
</reference>
<dbReference type="InterPro" id="IPR000182">
    <property type="entry name" value="GNAT_dom"/>
</dbReference>
<reference evidence="4" key="1">
    <citation type="journal article" date="2014" name="Int. J. Syst. Evol. Microbiol.">
        <title>Complete genome of a new Firmicutes species belonging to the dominant human colonic microbiota ('Ruminococcus bicirculans') reveals two chromosomes and a selective capacity to utilize plant glucans.</title>
        <authorList>
            <consortium name="NISC Comparative Sequencing Program"/>
            <person name="Wegmann U."/>
            <person name="Louis P."/>
            <person name="Goesmann A."/>
            <person name="Henrissat B."/>
            <person name="Duncan S.H."/>
            <person name="Flint H.J."/>
        </authorList>
    </citation>
    <scope>NUCLEOTIDE SEQUENCE</scope>
    <source>
        <strain evidence="4">JCM 17590</strain>
    </source>
</reference>
<dbReference type="RefSeq" id="WP_344789903.1">
    <property type="nucleotide sequence ID" value="NZ_BAABBV010000001.1"/>
</dbReference>
<name>A0ABP7ZDN5_9MICO</name>
<protein>
    <submittedName>
        <fullName evidence="4">GNAT family N-acetyltransferase</fullName>
    </submittedName>
</protein>
<dbReference type="SUPFAM" id="SSF55729">
    <property type="entry name" value="Acyl-CoA N-acyltransferases (Nat)"/>
    <property type="match status" value="1"/>
</dbReference>
<dbReference type="PANTHER" id="PTHR10545">
    <property type="entry name" value="DIAMINE N-ACETYLTRANSFERASE"/>
    <property type="match status" value="1"/>
</dbReference>
<evidence type="ECO:0000259" key="3">
    <source>
        <dbReference type="PROSITE" id="PS51186"/>
    </source>
</evidence>
<evidence type="ECO:0000256" key="1">
    <source>
        <dbReference type="ARBA" id="ARBA00022679"/>
    </source>
</evidence>
<sequence>MTNPDNDSPVQLGDAVLRRARPGDETGILACIQALADYEREPDAVTNTPEALAATLFGESPSVFAHVVEKGGDIVAIAIWFLNYSTWNGTNGIYLEDLFVKESERRNGFGRALLQRLAQIAVARGYGRFEWSVLDWNAPSIAFYRSIGAVGMEEWTVQRVTGDALTALAAGR</sequence>
<dbReference type="PROSITE" id="PS51186">
    <property type="entry name" value="GNAT"/>
    <property type="match status" value="1"/>
</dbReference>